<dbReference type="Proteomes" id="UP001565283">
    <property type="component" value="Unassembled WGS sequence"/>
</dbReference>
<evidence type="ECO:0000313" key="1">
    <source>
        <dbReference type="EMBL" id="MEY8444584.1"/>
    </source>
</evidence>
<gene>
    <name evidence="1" type="ORF">AALA52_10165</name>
</gene>
<organism evidence="1 2">
    <name type="scientific">Lactococcus ileimucosae</name>
    <dbReference type="NCBI Taxonomy" id="2941329"/>
    <lineage>
        <taxon>Bacteria</taxon>
        <taxon>Bacillati</taxon>
        <taxon>Bacillota</taxon>
        <taxon>Bacilli</taxon>
        <taxon>Lactobacillales</taxon>
        <taxon>Streptococcaceae</taxon>
        <taxon>Lactococcus</taxon>
    </lineage>
</organism>
<proteinExistence type="predicted"/>
<sequence length="172" mass="20563">MDVMNLTQLRNQVKNAESQWNMKYLAFDKRLREIEEELFLPPYARLSDVIQWSEKLIAYERKIELMREATVTLSREAWGRLEKNIYDYQSKDDRAIRIMSEFVSFLVSLDKRYSQRLEVFLNFLDNCVRYVRGYVEDLEKHGLPINVTLQKARQLGSMHWINGKSYQSKLAV</sequence>
<comment type="caution">
    <text evidence="1">The sequence shown here is derived from an EMBL/GenBank/DDBJ whole genome shotgun (WGS) entry which is preliminary data.</text>
</comment>
<name>A0ABV4D6D4_9LACT</name>
<protein>
    <submittedName>
        <fullName evidence="1">Uncharacterized protein</fullName>
    </submittedName>
</protein>
<keyword evidence="2" id="KW-1185">Reference proteome</keyword>
<dbReference type="RefSeq" id="WP_369948928.1">
    <property type="nucleotide sequence ID" value="NZ_JBCLSH010000077.1"/>
</dbReference>
<dbReference type="EMBL" id="JBCLSH010000077">
    <property type="protein sequence ID" value="MEY8444584.1"/>
    <property type="molecule type" value="Genomic_DNA"/>
</dbReference>
<accession>A0ABV4D6D4</accession>
<reference evidence="1 2" key="1">
    <citation type="submission" date="2024-03" db="EMBL/GenBank/DDBJ databases">
        <title>Mouse gut bacterial collection (mGBC) of GemPharmatech.</title>
        <authorList>
            <person name="He Y."/>
            <person name="Dong L."/>
            <person name="Wu D."/>
            <person name="Gao X."/>
            <person name="Lin Z."/>
        </authorList>
    </citation>
    <scope>NUCLEOTIDE SEQUENCE [LARGE SCALE GENOMIC DNA]</scope>
    <source>
        <strain evidence="1 2">61-15</strain>
    </source>
</reference>
<evidence type="ECO:0000313" key="2">
    <source>
        <dbReference type="Proteomes" id="UP001565283"/>
    </source>
</evidence>